<accession>A0A0S2HX83</accession>
<dbReference type="KEGG" id="blq:L21SP5_00971"/>
<gene>
    <name evidence="1" type="ORF">L21SP5_00971</name>
</gene>
<sequence>MGLQDQFYIIANATENFLCQGTILRFQKQLFHSKTQNIHSELITCRLHKISHFNLSSFTKNLSLII</sequence>
<organism evidence="1 2">
    <name type="scientific">Salinivirga cyanobacteriivorans</name>
    <dbReference type="NCBI Taxonomy" id="1307839"/>
    <lineage>
        <taxon>Bacteria</taxon>
        <taxon>Pseudomonadati</taxon>
        <taxon>Bacteroidota</taxon>
        <taxon>Bacteroidia</taxon>
        <taxon>Bacteroidales</taxon>
        <taxon>Salinivirgaceae</taxon>
        <taxon>Salinivirga</taxon>
    </lineage>
</organism>
<dbReference type="Proteomes" id="UP000064893">
    <property type="component" value="Chromosome"/>
</dbReference>
<proteinExistence type="predicted"/>
<keyword evidence="2" id="KW-1185">Reference proteome</keyword>
<reference evidence="1 2" key="1">
    <citation type="submission" date="2015-11" db="EMBL/GenBank/DDBJ databases">
        <title>Description and complete genome sequence of a novel strain predominating in hypersaline microbial mats and representing a new family of the Bacteriodetes phylum.</title>
        <authorList>
            <person name="Spring S."/>
            <person name="Bunk B."/>
            <person name="Sproer C."/>
            <person name="Klenk H.-P."/>
        </authorList>
    </citation>
    <scope>NUCLEOTIDE SEQUENCE [LARGE SCALE GENOMIC DNA]</scope>
    <source>
        <strain evidence="1 2">L21-Spi-D4</strain>
    </source>
</reference>
<dbReference type="AlphaFoldDB" id="A0A0S2HX83"/>
<protein>
    <submittedName>
        <fullName evidence="1">Uncharacterized protein</fullName>
    </submittedName>
</protein>
<dbReference type="EMBL" id="CP013118">
    <property type="protein sequence ID" value="ALO14638.1"/>
    <property type="molecule type" value="Genomic_DNA"/>
</dbReference>
<name>A0A0S2HX83_9BACT</name>
<evidence type="ECO:0000313" key="1">
    <source>
        <dbReference type="EMBL" id="ALO14638.1"/>
    </source>
</evidence>
<dbReference type="STRING" id="1307839.L21SP5_00971"/>
<evidence type="ECO:0000313" key="2">
    <source>
        <dbReference type="Proteomes" id="UP000064893"/>
    </source>
</evidence>